<protein>
    <submittedName>
        <fullName evidence="8">Major facilitator superfamily domain-containing protein</fullName>
    </submittedName>
</protein>
<feature type="transmembrane region" description="Helical" evidence="6">
    <location>
        <begin position="218"/>
        <end position="244"/>
    </location>
</feature>
<evidence type="ECO:0000256" key="2">
    <source>
        <dbReference type="ARBA" id="ARBA00022692"/>
    </source>
</evidence>
<evidence type="ECO:0000256" key="1">
    <source>
        <dbReference type="ARBA" id="ARBA00004141"/>
    </source>
</evidence>
<feature type="transmembrane region" description="Helical" evidence="6">
    <location>
        <begin position="348"/>
        <end position="370"/>
    </location>
</feature>
<reference evidence="8" key="2">
    <citation type="submission" date="2023-06" db="EMBL/GenBank/DDBJ databases">
        <authorList>
            <consortium name="Lawrence Berkeley National Laboratory"/>
            <person name="Haridas S."/>
            <person name="Hensen N."/>
            <person name="Bonometti L."/>
            <person name="Westerberg I."/>
            <person name="Brannstrom I.O."/>
            <person name="Guillou S."/>
            <person name="Cros-Aarteil S."/>
            <person name="Calhoun S."/>
            <person name="Kuo A."/>
            <person name="Mondo S."/>
            <person name="Pangilinan J."/>
            <person name="Riley R."/>
            <person name="Labutti K."/>
            <person name="Andreopoulos B."/>
            <person name="Lipzen A."/>
            <person name="Chen C."/>
            <person name="Yanf M."/>
            <person name="Daum C."/>
            <person name="Ng V."/>
            <person name="Clum A."/>
            <person name="Steindorff A."/>
            <person name="Ohm R."/>
            <person name="Martin F."/>
            <person name="Silar P."/>
            <person name="Natvig D."/>
            <person name="Lalanne C."/>
            <person name="Gautier V."/>
            <person name="Ament-Velasquez S.L."/>
            <person name="Kruys A."/>
            <person name="Hutchinson M.I."/>
            <person name="Powell A.J."/>
            <person name="Barry K."/>
            <person name="Miller A.N."/>
            <person name="Grigoriev I.V."/>
            <person name="Debuchy R."/>
            <person name="Gladieux P."/>
            <person name="Thoren M.H."/>
            <person name="Johannesson H."/>
        </authorList>
    </citation>
    <scope>NUCLEOTIDE SEQUENCE</scope>
    <source>
        <strain evidence="8">CBS 560.94</strain>
    </source>
</reference>
<dbReference type="EMBL" id="JAUEPP010000004">
    <property type="protein sequence ID" value="KAK3344719.1"/>
    <property type="molecule type" value="Genomic_DNA"/>
</dbReference>
<evidence type="ECO:0000256" key="6">
    <source>
        <dbReference type="SAM" id="Phobius"/>
    </source>
</evidence>
<dbReference type="GO" id="GO:0022857">
    <property type="term" value="F:transmembrane transporter activity"/>
    <property type="evidence" value="ECO:0007669"/>
    <property type="project" value="InterPro"/>
</dbReference>
<feature type="transmembrane region" description="Helical" evidence="6">
    <location>
        <begin position="474"/>
        <end position="496"/>
    </location>
</feature>
<accession>A0AAE0MR94</accession>
<dbReference type="CDD" id="cd17333">
    <property type="entry name" value="MFS_FucP_MFSD4_like"/>
    <property type="match status" value="1"/>
</dbReference>
<feature type="transmembrane region" description="Helical" evidence="6">
    <location>
        <begin position="195"/>
        <end position="212"/>
    </location>
</feature>
<proteinExistence type="predicted"/>
<sequence length="530" mass="55943">MDAMMFHGLIAVESAPPLELPSAPGKAVPRTYPGAPQEVQLPIELQPLSRTPRSNKSASTYRINLVSTFGKDNGPRPVTTTTTIFSSGPELEDQSRPGTPKDSLNDDSANSDSVEAMQSIMEPYMNRWRLLAMCLICFSNGMSDSAPGALIPAMEKYYSIGYAIVSLIFVGNALGFIAAAFFVDAIRERLGRAKTLAVGQGLISLGYIPMIATAPYPAIVVGFFFVGFGMSINLAMGNVFCGSLSNSTTALSMMHGSYGIGGTVGPLLATAMVTVFEVVWSRYYALSLGLTVLGGVCGTCAFWHYERDTQQHLGSTGGSGGQSGSTAAPKRDWRADVTAMVSALSNKVVLLGALFIFAYQGAEVSISGWVNTFLMDSRHVHDGSVGYVTAGFWGGITLGRFLLAPPAHRIGEKLFVVIVVVGACAFQLVVWLVPNLIGNAVAVAIVGLLLGPVYPCAAAVFMRNISKQKQVSGMGVISAFGSSGGAAAPFTTGLLAQAAGTFVLHPIVIGLFVVMMICWYGLPNKPKRSE</sequence>
<comment type="subcellular location">
    <subcellularLocation>
        <location evidence="1">Membrane</location>
        <topology evidence="1">Multi-pass membrane protein</topology>
    </subcellularLocation>
</comment>
<evidence type="ECO:0000256" key="3">
    <source>
        <dbReference type="ARBA" id="ARBA00022989"/>
    </source>
</evidence>
<comment type="caution">
    <text evidence="8">The sequence shown here is derived from an EMBL/GenBank/DDBJ whole genome shotgun (WGS) entry which is preliminary data.</text>
</comment>
<evidence type="ECO:0000256" key="4">
    <source>
        <dbReference type="ARBA" id="ARBA00023136"/>
    </source>
</evidence>
<gene>
    <name evidence="8" type="ORF">B0H65DRAFT_425462</name>
</gene>
<feature type="transmembrane region" description="Helical" evidence="6">
    <location>
        <begin position="415"/>
        <end position="434"/>
    </location>
</feature>
<dbReference type="Proteomes" id="UP001278500">
    <property type="component" value="Unassembled WGS sequence"/>
</dbReference>
<organism evidence="8 9">
    <name type="scientific">Neurospora tetraspora</name>
    <dbReference type="NCBI Taxonomy" id="94610"/>
    <lineage>
        <taxon>Eukaryota</taxon>
        <taxon>Fungi</taxon>
        <taxon>Dikarya</taxon>
        <taxon>Ascomycota</taxon>
        <taxon>Pezizomycotina</taxon>
        <taxon>Sordariomycetes</taxon>
        <taxon>Sordariomycetidae</taxon>
        <taxon>Sordariales</taxon>
        <taxon>Sordariaceae</taxon>
        <taxon>Neurospora</taxon>
    </lineage>
</organism>
<dbReference type="GeneID" id="87861730"/>
<dbReference type="FunFam" id="1.20.1250.20:FF:000308">
    <property type="entry name" value="MFS efflux transporter"/>
    <property type="match status" value="1"/>
</dbReference>
<dbReference type="AlphaFoldDB" id="A0AAE0MR94"/>
<dbReference type="Gene3D" id="1.20.1250.20">
    <property type="entry name" value="MFS general substrate transporter like domains"/>
    <property type="match status" value="2"/>
</dbReference>
<evidence type="ECO:0000313" key="9">
    <source>
        <dbReference type="Proteomes" id="UP001278500"/>
    </source>
</evidence>
<feature type="transmembrane region" description="Helical" evidence="6">
    <location>
        <begin position="440"/>
        <end position="462"/>
    </location>
</feature>
<dbReference type="SUPFAM" id="SSF103473">
    <property type="entry name" value="MFS general substrate transporter"/>
    <property type="match status" value="1"/>
</dbReference>
<dbReference type="PANTHER" id="PTHR23514">
    <property type="entry name" value="BYPASS OF STOP CODON PROTEIN 6"/>
    <property type="match status" value="1"/>
</dbReference>
<feature type="region of interest" description="Disordered" evidence="5">
    <location>
        <begin position="72"/>
        <end position="112"/>
    </location>
</feature>
<dbReference type="InterPro" id="IPR036259">
    <property type="entry name" value="MFS_trans_sf"/>
</dbReference>
<reference evidence="8" key="1">
    <citation type="journal article" date="2023" name="Mol. Phylogenet. Evol.">
        <title>Genome-scale phylogeny and comparative genomics of the fungal order Sordariales.</title>
        <authorList>
            <person name="Hensen N."/>
            <person name="Bonometti L."/>
            <person name="Westerberg I."/>
            <person name="Brannstrom I.O."/>
            <person name="Guillou S."/>
            <person name="Cros-Aarteil S."/>
            <person name="Calhoun S."/>
            <person name="Haridas S."/>
            <person name="Kuo A."/>
            <person name="Mondo S."/>
            <person name="Pangilinan J."/>
            <person name="Riley R."/>
            <person name="LaButti K."/>
            <person name="Andreopoulos B."/>
            <person name="Lipzen A."/>
            <person name="Chen C."/>
            <person name="Yan M."/>
            <person name="Daum C."/>
            <person name="Ng V."/>
            <person name="Clum A."/>
            <person name="Steindorff A."/>
            <person name="Ohm R.A."/>
            <person name="Martin F."/>
            <person name="Silar P."/>
            <person name="Natvig D.O."/>
            <person name="Lalanne C."/>
            <person name="Gautier V."/>
            <person name="Ament-Velasquez S.L."/>
            <person name="Kruys A."/>
            <person name="Hutchinson M.I."/>
            <person name="Powell A.J."/>
            <person name="Barry K."/>
            <person name="Miller A.N."/>
            <person name="Grigoriev I.V."/>
            <person name="Debuchy R."/>
            <person name="Gladieux P."/>
            <person name="Hiltunen Thoren M."/>
            <person name="Johannesson H."/>
        </authorList>
    </citation>
    <scope>NUCLEOTIDE SEQUENCE</scope>
    <source>
        <strain evidence="8">CBS 560.94</strain>
    </source>
</reference>
<feature type="transmembrane region" description="Helical" evidence="6">
    <location>
        <begin position="282"/>
        <end position="305"/>
    </location>
</feature>
<feature type="domain" description="Major facilitator superfamily (MFS) profile" evidence="7">
    <location>
        <begin position="129"/>
        <end position="527"/>
    </location>
</feature>
<keyword evidence="3 6" id="KW-1133">Transmembrane helix</keyword>
<keyword evidence="2 6" id="KW-0812">Transmembrane</keyword>
<dbReference type="InterPro" id="IPR011701">
    <property type="entry name" value="MFS"/>
</dbReference>
<dbReference type="Pfam" id="PF07690">
    <property type="entry name" value="MFS_1"/>
    <property type="match status" value="1"/>
</dbReference>
<dbReference type="PROSITE" id="PS50850">
    <property type="entry name" value="MFS"/>
    <property type="match status" value="1"/>
</dbReference>
<dbReference type="GO" id="GO:0016020">
    <property type="term" value="C:membrane"/>
    <property type="evidence" value="ECO:0007669"/>
    <property type="project" value="UniProtKB-SubCell"/>
</dbReference>
<keyword evidence="4 6" id="KW-0472">Membrane</keyword>
<feature type="transmembrane region" description="Helical" evidence="6">
    <location>
        <begin position="385"/>
        <end position="403"/>
    </location>
</feature>
<evidence type="ECO:0000256" key="5">
    <source>
        <dbReference type="SAM" id="MobiDB-lite"/>
    </source>
</evidence>
<evidence type="ECO:0000313" key="8">
    <source>
        <dbReference type="EMBL" id="KAK3344719.1"/>
    </source>
</evidence>
<dbReference type="PANTHER" id="PTHR23514:SF6">
    <property type="entry name" value="MAJOR FACILITATOR SUPERFAMILY (MFS) PROFILE DOMAIN-CONTAINING PROTEIN"/>
    <property type="match status" value="1"/>
</dbReference>
<feature type="transmembrane region" description="Helical" evidence="6">
    <location>
        <begin position="256"/>
        <end position="276"/>
    </location>
</feature>
<feature type="transmembrane region" description="Helical" evidence="6">
    <location>
        <begin position="502"/>
        <end position="522"/>
    </location>
</feature>
<evidence type="ECO:0000259" key="7">
    <source>
        <dbReference type="PROSITE" id="PS50850"/>
    </source>
</evidence>
<dbReference type="InterPro" id="IPR020846">
    <property type="entry name" value="MFS_dom"/>
</dbReference>
<dbReference type="InterPro" id="IPR051788">
    <property type="entry name" value="MFS_Transporter"/>
</dbReference>
<dbReference type="RefSeq" id="XP_062681332.1">
    <property type="nucleotide sequence ID" value="XM_062824576.1"/>
</dbReference>
<dbReference type="FunFam" id="1.20.1250.20:FF:000286">
    <property type="entry name" value="MFS efflux transporter"/>
    <property type="match status" value="1"/>
</dbReference>
<keyword evidence="9" id="KW-1185">Reference proteome</keyword>
<feature type="transmembrane region" description="Helical" evidence="6">
    <location>
        <begin position="160"/>
        <end position="183"/>
    </location>
</feature>
<name>A0AAE0MR94_9PEZI</name>